<dbReference type="InterPro" id="IPR011009">
    <property type="entry name" value="Kinase-like_dom_sf"/>
</dbReference>
<comment type="caution">
    <text evidence="1">The sequence shown here is derived from an EMBL/GenBank/DDBJ whole genome shotgun (WGS) entry which is preliminary data.</text>
</comment>
<dbReference type="Gene3D" id="1.10.510.10">
    <property type="entry name" value="Transferase(Phosphotransferase) domain 1"/>
    <property type="match status" value="1"/>
</dbReference>
<dbReference type="AlphaFoldDB" id="A0AA88RTQ1"/>
<accession>A0AA88RTQ1</accession>
<dbReference type="Proteomes" id="UP001187471">
    <property type="component" value="Unassembled WGS sequence"/>
</dbReference>
<protein>
    <submittedName>
        <fullName evidence="1">Uncharacterized protein</fullName>
    </submittedName>
</protein>
<name>A0AA88RTQ1_9ASTE</name>
<gene>
    <name evidence="1" type="ORF">RJ640_029596</name>
</gene>
<dbReference type="SUPFAM" id="SSF56112">
    <property type="entry name" value="Protein kinase-like (PK-like)"/>
    <property type="match status" value="1"/>
</dbReference>
<dbReference type="EMBL" id="JAVXUO010000019">
    <property type="protein sequence ID" value="KAK2996048.1"/>
    <property type="molecule type" value="Genomic_DNA"/>
</dbReference>
<evidence type="ECO:0000313" key="2">
    <source>
        <dbReference type="Proteomes" id="UP001187471"/>
    </source>
</evidence>
<keyword evidence="2" id="KW-1185">Reference proteome</keyword>
<proteinExistence type="predicted"/>
<organism evidence="1 2">
    <name type="scientific">Escallonia rubra</name>
    <dbReference type="NCBI Taxonomy" id="112253"/>
    <lineage>
        <taxon>Eukaryota</taxon>
        <taxon>Viridiplantae</taxon>
        <taxon>Streptophyta</taxon>
        <taxon>Embryophyta</taxon>
        <taxon>Tracheophyta</taxon>
        <taxon>Spermatophyta</taxon>
        <taxon>Magnoliopsida</taxon>
        <taxon>eudicotyledons</taxon>
        <taxon>Gunneridae</taxon>
        <taxon>Pentapetalae</taxon>
        <taxon>asterids</taxon>
        <taxon>campanulids</taxon>
        <taxon>Escalloniales</taxon>
        <taxon>Escalloniaceae</taxon>
        <taxon>Escallonia</taxon>
    </lineage>
</organism>
<reference evidence="1" key="1">
    <citation type="submission" date="2022-12" db="EMBL/GenBank/DDBJ databases">
        <title>Draft genome assemblies for two species of Escallonia (Escalloniales).</title>
        <authorList>
            <person name="Chanderbali A."/>
            <person name="Dervinis C."/>
            <person name="Anghel I."/>
            <person name="Soltis D."/>
            <person name="Soltis P."/>
            <person name="Zapata F."/>
        </authorList>
    </citation>
    <scope>NUCLEOTIDE SEQUENCE</scope>
    <source>
        <strain evidence="1">UCBG92.1500</strain>
        <tissue evidence="1">Leaf</tissue>
    </source>
</reference>
<evidence type="ECO:0000313" key="1">
    <source>
        <dbReference type="EMBL" id="KAK2996048.1"/>
    </source>
</evidence>
<dbReference type="PROSITE" id="PS51257">
    <property type="entry name" value="PROKAR_LIPOPROTEIN"/>
    <property type="match status" value="1"/>
</dbReference>
<sequence length="65" mass="7251">MDARLKDEYPSRGAFQVALLAQSCLAYDPKVRPSMEEVLEVLKKFGVSIKGVRDLRKGVTRKAIA</sequence>